<evidence type="ECO:0000313" key="2">
    <source>
        <dbReference type="EMBL" id="KAG1550338.1"/>
    </source>
</evidence>
<feature type="transmembrane region" description="Helical" evidence="1">
    <location>
        <begin position="50"/>
        <end position="67"/>
    </location>
</feature>
<organism evidence="2 3">
    <name type="scientific">Rhizopus delemar</name>
    <dbReference type="NCBI Taxonomy" id="936053"/>
    <lineage>
        <taxon>Eukaryota</taxon>
        <taxon>Fungi</taxon>
        <taxon>Fungi incertae sedis</taxon>
        <taxon>Mucoromycota</taxon>
        <taxon>Mucoromycotina</taxon>
        <taxon>Mucoromycetes</taxon>
        <taxon>Mucorales</taxon>
        <taxon>Mucorineae</taxon>
        <taxon>Rhizopodaceae</taxon>
        <taxon>Rhizopus</taxon>
    </lineage>
</organism>
<protein>
    <submittedName>
        <fullName evidence="2">Uncharacterized protein</fullName>
    </submittedName>
</protein>
<dbReference type="Proteomes" id="UP000740926">
    <property type="component" value="Unassembled WGS sequence"/>
</dbReference>
<sequence>MGNAYPHAACEAVLHPADVIATTVQIPAVARPRFAAAVHSALEPLVLSDLAALAVATLLLLIAAGLLRRRLGTP</sequence>
<keyword evidence="1" id="KW-1133">Transmembrane helix</keyword>
<name>A0A9P6YJU4_9FUNG</name>
<evidence type="ECO:0000256" key="1">
    <source>
        <dbReference type="SAM" id="Phobius"/>
    </source>
</evidence>
<accession>A0A9P6YJU4</accession>
<reference evidence="2 3" key="1">
    <citation type="journal article" date="2020" name="Microb. Genom.">
        <title>Genetic diversity of clinical and environmental Mucorales isolates obtained from an investigation of mucormycosis cases among solid organ transplant recipients.</title>
        <authorList>
            <person name="Nguyen M.H."/>
            <person name="Kaul D."/>
            <person name="Muto C."/>
            <person name="Cheng S.J."/>
            <person name="Richter R.A."/>
            <person name="Bruno V.M."/>
            <person name="Liu G."/>
            <person name="Beyhan S."/>
            <person name="Sundermann A.J."/>
            <person name="Mounaud S."/>
            <person name="Pasculle A.W."/>
            <person name="Nierman W.C."/>
            <person name="Driscoll E."/>
            <person name="Cumbie R."/>
            <person name="Clancy C.J."/>
            <person name="Dupont C.L."/>
        </authorList>
    </citation>
    <scope>NUCLEOTIDE SEQUENCE [LARGE SCALE GENOMIC DNA]</scope>
    <source>
        <strain evidence="2 3">GL24</strain>
    </source>
</reference>
<dbReference type="AlphaFoldDB" id="A0A9P6YJU4"/>
<dbReference type="Gene3D" id="3.30.420.380">
    <property type="match status" value="1"/>
</dbReference>
<evidence type="ECO:0000313" key="3">
    <source>
        <dbReference type="Proteomes" id="UP000740926"/>
    </source>
</evidence>
<comment type="caution">
    <text evidence="2">The sequence shown here is derived from an EMBL/GenBank/DDBJ whole genome shotgun (WGS) entry which is preliminary data.</text>
</comment>
<keyword evidence="3" id="KW-1185">Reference proteome</keyword>
<proteinExistence type="predicted"/>
<gene>
    <name evidence="2" type="ORF">G6F50_013284</name>
</gene>
<keyword evidence="1" id="KW-0472">Membrane</keyword>
<dbReference type="EMBL" id="JAANIU010005071">
    <property type="protein sequence ID" value="KAG1550338.1"/>
    <property type="molecule type" value="Genomic_DNA"/>
</dbReference>
<keyword evidence="1" id="KW-0812">Transmembrane</keyword>